<feature type="domain" description="AMP-dependent synthetase/ligase" evidence="3">
    <location>
        <begin position="36"/>
        <end position="358"/>
    </location>
</feature>
<dbReference type="SUPFAM" id="SSF51735">
    <property type="entry name" value="NAD(P)-binding Rossmann-fold domains"/>
    <property type="match status" value="1"/>
</dbReference>
<dbReference type="InterPro" id="IPR013120">
    <property type="entry name" value="FAR_NAD-bd"/>
</dbReference>
<name>A0A9P6DP55_9AGAM</name>
<reference evidence="6" key="1">
    <citation type="journal article" date="2020" name="Nat. Commun.">
        <title>Large-scale genome sequencing of mycorrhizal fungi provides insights into the early evolution of symbiotic traits.</title>
        <authorList>
            <person name="Miyauchi S."/>
            <person name="Kiss E."/>
            <person name="Kuo A."/>
            <person name="Drula E."/>
            <person name="Kohler A."/>
            <person name="Sanchez-Garcia M."/>
            <person name="Morin E."/>
            <person name="Andreopoulos B."/>
            <person name="Barry K.W."/>
            <person name="Bonito G."/>
            <person name="Buee M."/>
            <person name="Carver A."/>
            <person name="Chen C."/>
            <person name="Cichocki N."/>
            <person name="Clum A."/>
            <person name="Culley D."/>
            <person name="Crous P.W."/>
            <person name="Fauchery L."/>
            <person name="Girlanda M."/>
            <person name="Hayes R.D."/>
            <person name="Keri Z."/>
            <person name="LaButti K."/>
            <person name="Lipzen A."/>
            <person name="Lombard V."/>
            <person name="Magnuson J."/>
            <person name="Maillard F."/>
            <person name="Murat C."/>
            <person name="Nolan M."/>
            <person name="Ohm R.A."/>
            <person name="Pangilinan J."/>
            <person name="Pereira M.F."/>
            <person name="Perotto S."/>
            <person name="Peter M."/>
            <person name="Pfister S."/>
            <person name="Riley R."/>
            <person name="Sitrit Y."/>
            <person name="Stielow J.B."/>
            <person name="Szollosi G."/>
            <person name="Zifcakova L."/>
            <person name="Stursova M."/>
            <person name="Spatafora J.W."/>
            <person name="Tedersoo L."/>
            <person name="Vaario L.M."/>
            <person name="Yamada A."/>
            <person name="Yan M."/>
            <person name="Wang P."/>
            <person name="Xu J."/>
            <person name="Bruns T."/>
            <person name="Baldrian P."/>
            <person name="Vilgalys R."/>
            <person name="Dunand C."/>
            <person name="Henrissat B."/>
            <person name="Grigoriev I.V."/>
            <person name="Hibbett D."/>
            <person name="Nagy L.G."/>
            <person name="Martin F.M."/>
        </authorList>
    </citation>
    <scope>NUCLEOTIDE SEQUENCE</scope>
    <source>
        <strain evidence="6">UP504</strain>
    </source>
</reference>
<keyword evidence="2" id="KW-0597">Phosphoprotein</keyword>
<dbReference type="InterPro" id="IPR036736">
    <property type="entry name" value="ACP-like_sf"/>
</dbReference>
<dbReference type="Gene3D" id="1.10.1200.10">
    <property type="entry name" value="ACP-like"/>
    <property type="match status" value="1"/>
</dbReference>
<evidence type="ECO:0008006" key="8">
    <source>
        <dbReference type="Google" id="ProtNLM"/>
    </source>
</evidence>
<comment type="caution">
    <text evidence="6">The sequence shown here is derived from an EMBL/GenBank/DDBJ whole genome shotgun (WGS) entry which is preliminary data.</text>
</comment>
<dbReference type="InterPro" id="IPR020845">
    <property type="entry name" value="AMP-binding_CS"/>
</dbReference>
<dbReference type="SUPFAM" id="SSF47336">
    <property type="entry name" value="ACP-like"/>
    <property type="match status" value="1"/>
</dbReference>
<evidence type="ECO:0000259" key="3">
    <source>
        <dbReference type="Pfam" id="PF00501"/>
    </source>
</evidence>
<sequence length="1120" mass="121541">MVATGLLPPPPNPQGRKSKTFVAPPIDGSLTLSEVFDHHAKHSPNHPFFVFHDAPGKEAQVTWRQLRRATARVARILHSHNIPSAPPAPKIIAVLALVDTITYFTLLHGIVHAGYIPFPISPRNSPAAIAHLLTKTNTTHMFVSTDPGMQGLSAATLKLTGDKIQLMAPPFFTQLYEPRPQEDALPLPFVQKPDLLAPAFILHSSGSTSFPKPIIITQRILIEWLRISYYGEIDFCDSRVGAAALPMFHALGVINSTTMVGSGGVLVVFKPVERPAFPTPERVLDTVTAFNTSILFTLPSFLEAWSQNPAHIEHLKKLRAVIFSGGPLSKAVGDYLASSGVPLIQLFGITEVGGVNVFIPDNIDPSGWEYFQFGKQHHIVLAPQDDSPAFELQLLPCETHTPAVLNIKIDGQDGYGTNDLIIPHPTKNGFYKIHGRLDDQIMLSTGEKTNPGPLEAIISKDPIIAGAVIFGRGRTHNGVIISPAPAASLDLTDPVKTSAYLDAIWPSIRLANEYAPAHSRLFREMIILATPTKPFTFSAKGSVRKSAVVASYVDEIEAIYAAAESASSVDVPAPEKWTKESTLDYVKRVVQKVLQVKIGNDDDIFQHGGDSLQSTFLRNSIIQTLKASAFDTSSIPTNVVYERPTISRLSQYIYSIIDPSSFSAADEAKRKIGELEDYIAKYSKDLPKHKPSAPAPKREIVLVTGTTGALGTTILAQLVLMHSVSRIYALNRPGKRLLKVRQEEALEERGYDPVIASSPKVVLLESNGTSDTLGLPLEVYNEIRTSVTSILHTAWRVDFNLSASSFEPLYKGLRDIINLALTSPYPSPPRVVFASSVSVFSDWHSDTPAPEASIQDPSVVLGIGYGESKWVAERLLELAAEKSGLRPVIVRIGQLSGGTNGSWNTAEWIPAVVRSGEVVRALPSSDDVVSWLPLHVAARAIIDFRNSQAQTVHLAHPSPVPWTDLFSPIAASLGVPLVPYADWLARLEADLADTSRSEVEAATNNPALRLISMFRPFQQGSVTTGGREAMGVARLQTTEAVKASPALRSENLAPLGARDALAWVRFWKSAGLLKSPLVHVSIPPAVSKSTTASAPPGVQTRRITVTAAVLVSFAYLLSFY</sequence>
<protein>
    <recommendedName>
        <fullName evidence="8">Acetyl-CoA synthetase-like protein</fullName>
    </recommendedName>
</protein>
<dbReference type="EMBL" id="MU129131">
    <property type="protein sequence ID" value="KAF9505928.1"/>
    <property type="molecule type" value="Genomic_DNA"/>
</dbReference>
<evidence type="ECO:0000313" key="7">
    <source>
        <dbReference type="Proteomes" id="UP000886523"/>
    </source>
</evidence>
<feature type="domain" description="Carrier" evidence="4">
    <location>
        <begin position="584"/>
        <end position="653"/>
    </location>
</feature>
<feature type="domain" description="Thioester reductase (TE)" evidence="5">
    <location>
        <begin position="703"/>
        <end position="941"/>
    </location>
</feature>
<dbReference type="OrthoDB" id="429813at2759"/>
<keyword evidence="1" id="KW-0596">Phosphopantetheine</keyword>
<dbReference type="Gene3D" id="3.40.50.12780">
    <property type="entry name" value="N-terminal domain of ligase-like"/>
    <property type="match status" value="1"/>
</dbReference>
<gene>
    <name evidence="6" type="ORF">BS47DRAFT_1322053</name>
</gene>
<keyword evidence="7" id="KW-1185">Reference proteome</keyword>
<dbReference type="PROSITE" id="PS00455">
    <property type="entry name" value="AMP_BINDING"/>
    <property type="match status" value="1"/>
</dbReference>
<dbReference type="Gene3D" id="3.40.50.720">
    <property type="entry name" value="NAD(P)-binding Rossmann-like Domain"/>
    <property type="match status" value="1"/>
</dbReference>
<dbReference type="PANTHER" id="PTHR43439">
    <property type="entry name" value="PHENYLACETATE-COENZYME A LIGASE"/>
    <property type="match status" value="1"/>
</dbReference>
<evidence type="ECO:0000313" key="6">
    <source>
        <dbReference type="EMBL" id="KAF9505928.1"/>
    </source>
</evidence>
<dbReference type="AlphaFoldDB" id="A0A9P6DP55"/>
<evidence type="ECO:0000259" key="5">
    <source>
        <dbReference type="Pfam" id="PF07993"/>
    </source>
</evidence>
<dbReference type="Pfam" id="PF07993">
    <property type="entry name" value="NAD_binding_4"/>
    <property type="match status" value="1"/>
</dbReference>
<organism evidence="6 7">
    <name type="scientific">Hydnum rufescens UP504</name>
    <dbReference type="NCBI Taxonomy" id="1448309"/>
    <lineage>
        <taxon>Eukaryota</taxon>
        <taxon>Fungi</taxon>
        <taxon>Dikarya</taxon>
        <taxon>Basidiomycota</taxon>
        <taxon>Agaricomycotina</taxon>
        <taxon>Agaricomycetes</taxon>
        <taxon>Cantharellales</taxon>
        <taxon>Hydnaceae</taxon>
        <taxon>Hydnum</taxon>
    </lineage>
</organism>
<dbReference type="InterPro" id="IPR009081">
    <property type="entry name" value="PP-bd_ACP"/>
</dbReference>
<dbReference type="PANTHER" id="PTHR43439:SF2">
    <property type="entry name" value="ENZYME, PUTATIVE (JCVI)-RELATED"/>
    <property type="match status" value="1"/>
</dbReference>
<dbReference type="Pfam" id="PF00550">
    <property type="entry name" value="PP-binding"/>
    <property type="match status" value="1"/>
</dbReference>
<evidence type="ECO:0000256" key="1">
    <source>
        <dbReference type="ARBA" id="ARBA00022450"/>
    </source>
</evidence>
<dbReference type="Pfam" id="PF23562">
    <property type="entry name" value="AMP-binding_C_3"/>
    <property type="match status" value="1"/>
</dbReference>
<dbReference type="InterPro" id="IPR036291">
    <property type="entry name" value="NAD(P)-bd_dom_sf"/>
</dbReference>
<proteinExistence type="predicted"/>
<evidence type="ECO:0000259" key="4">
    <source>
        <dbReference type="Pfam" id="PF00550"/>
    </source>
</evidence>
<dbReference type="InterPro" id="IPR051414">
    <property type="entry name" value="Adenylate-forming_Reductase"/>
</dbReference>
<dbReference type="SUPFAM" id="SSF56801">
    <property type="entry name" value="Acetyl-CoA synthetase-like"/>
    <property type="match status" value="1"/>
</dbReference>
<dbReference type="Pfam" id="PF00501">
    <property type="entry name" value="AMP-binding"/>
    <property type="match status" value="1"/>
</dbReference>
<dbReference type="Proteomes" id="UP000886523">
    <property type="component" value="Unassembled WGS sequence"/>
</dbReference>
<accession>A0A9P6DP55</accession>
<dbReference type="InterPro" id="IPR000873">
    <property type="entry name" value="AMP-dep_synth/lig_dom"/>
</dbReference>
<dbReference type="InterPro" id="IPR042099">
    <property type="entry name" value="ANL_N_sf"/>
</dbReference>
<evidence type="ECO:0000256" key="2">
    <source>
        <dbReference type="ARBA" id="ARBA00022553"/>
    </source>
</evidence>